<dbReference type="InterPro" id="IPR036865">
    <property type="entry name" value="CRAL-TRIO_dom_sf"/>
</dbReference>
<keyword evidence="8" id="KW-0479">Metal-binding</keyword>
<sequence>MSTEQATTPAAEKPKTPLETLTARLPDITSKADYKEMWGVELAGPDHIPTQVILQKYLRANTNDVEAAATQLTSSLEWRKKMNVTSLLSETYDQSKFGDLGFVTVHKDDAGKDTVITWNIYGAVKDNQNTFGDVEQFINWRAALMELSVQKLKLNEAKELIPEDGDDQYQMLQVHDYKSVSFFRMDPNVKAASRETIKTFSMAYPELLAHKYFVNVPAIMGWMYGAMKLFLAPATLRKFHPMTSGTTLATDLTSIVSTLPAEYGGKGPSASTGETVKLGAKAPAAPAAAAAAAETSEAPAKKDEEAAPVAEAEQPKVEETKVEETKVADEPKVAETEKVEEAAVPEAAEAKTATA</sequence>
<dbReference type="Pfam" id="PF03765">
    <property type="entry name" value="CRAL_TRIO_N"/>
    <property type="match status" value="1"/>
</dbReference>
<keyword evidence="11" id="KW-0408">Iron</keyword>
<comment type="subcellular location">
    <subcellularLocation>
        <location evidence="16">Cytoplasm</location>
    </subcellularLocation>
    <subcellularLocation>
        <location evidence="2 16">Endoplasmic reticulum membrane</location>
        <topology evidence="2 16">Peripheral membrane protein</topology>
    </subcellularLocation>
    <subcellularLocation>
        <location evidence="16">Microsome membrane</location>
        <topology evidence="16">Peripheral membrane protein</topology>
    </subcellularLocation>
</comment>
<protein>
    <recommendedName>
        <fullName evidence="4 16">Phosphatidylinositol transfer protein SFH5</fullName>
        <shortName evidence="16">PITP SFH5</shortName>
    </recommendedName>
</protein>
<dbReference type="STRING" id="1531966.A0A0A1T9D6"/>
<keyword evidence="10 16" id="KW-0492">Microsome</keyword>
<keyword evidence="13 16" id="KW-0472">Membrane</keyword>
<dbReference type="GO" id="GO:0032541">
    <property type="term" value="C:cortical endoplasmic reticulum"/>
    <property type="evidence" value="ECO:0007669"/>
    <property type="project" value="TreeGrafter"/>
</dbReference>
<dbReference type="InterPro" id="IPR001251">
    <property type="entry name" value="CRAL-TRIO_dom"/>
</dbReference>
<evidence type="ECO:0000256" key="5">
    <source>
        <dbReference type="ARBA" id="ARBA00022448"/>
    </source>
</evidence>
<keyword evidence="20" id="KW-1185">Reference proteome</keyword>
<keyword evidence="9 16" id="KW-0256">Endoplasmic reticulum</keyword>
<comment type="function">
    <text evidence="15">Non-classical phosphatidylinositol (PtdIns) transfer protein (PITP), which exhibits PtdIns-binding/transfer activity in the absence of detectable PtdCho-binding/transfer activity. Regulates PtdIns(4,5)P2 homeostasis at the plasma membrane. Heme-binding protein that may play a role in organic oxidant-induced stress responses.</text>
</comment>
<evidence type="ECO:0000256" key="7">
    <source>
        <dbReference type="ARBA" id="ARBA00022617"/>
    </source>
</evidence>
<dbReference type="PROSITE" id="PS50191">
    <property type="entry name" value="CRAL_TRIO"/>
    <property type="match status" value="1"/>
</dbReference>
<evidence type="ECO:0000256" key="2">
    <source>
        <dbReference type="ARBA" id="ARBA00004406"/>
    </source>
</evidence>
<dbReference type="GO" id="GO:0008526">
    <property type="term" value="F:phosphatidylinositol transfer activity"/>
    <property type="evidence" value="ECO:0007669"/>
    <property type="project" value="UniProtKB-UniRule"/>
</dbReference>
<name>A0A0A1T9D6_9HYPO</name>
<evidence type="ECO:0000256" key="10">
    <source>
        <dbReference type="ARBA" id="ARBA00022848"/>
    </source>
</evidence>
<comment type="cofactor">
    <cofactor evidence="1">
        <name>heme b</name>
        <dbReference type="ChEBI" id="CHEBI:60344"/>
    </cofactor>
</comment>
<dbReference type="GO" id="GO:0005886">
    <property type="term" value="C:plasma membrane"/>
    <property type="evidence" value="ECO:0007669"/>
    <property type="project" value="TreeGrafter"/>
</dbReference>
<dbReference type="InterPro" id="IPR036273">
    <property type="entry name" value="CRAL/TRIO_N_dom_sf"/>
</dbReference>
<proteinExistence type="inferred from homology"/>
<feature type="compositionally biased region" description="Low complexity" evidence="17">
    <location>
        <begin position="342"/>
        <end position="355"/>
    </location>
</feature>
<feature type="region of interest" description="Disordered" evidence="17">
    <location>
        <begin position="289"/>
        <end position="355"/>
    </location>
</feature>
<dbReference type="PANTHER" id="PTHR47669">
    <property type="entry name" value="PHOSPHATIDYLINOSITOL TRANSFER PROTEIN SFH5"/>
    <property type="match status" value="1"/>
</dbReference>
<evidence type="ECO:0000256" key="15">
    <source>
        <dbReference type="ARBA" id="ARBA00024180"/>
    </source>
</evidence>
<dbReference type="GO" id="GO:0046872">
    <property type="term" value="F:metal ion binding"/>
    <property type="evidence" value="ECO:0007669"/>
    <property type="project" value="UniProtKB-KW"/>
</dbReference>
<dbReference type="OrthoDB" id="75724at2759"/>
<dbReference type="SUPFAM" id="SSF46938">
    <property type="entry name" value="CRAL/TRIO N-terminal domain"/>
    <property type="match status" value="1"/>
</dbReference>
<comment type="catalytic activity">
    <reaction evidence="14">
        <text>a 1,2-diacyl-sn-glycero-3-phospho-(1D-myo-inositol)(in) = a 1,2-diacyl-sn-glycero-3-phospho-(1D-myo-inositol)(out)</text>
        <dbReference type="Rhea" id="RHEA:38691"/>
        <dbReference type="ChEBI" id="CHEBI:57880"/>
    </reaction>
    <physiologicalReaction direction="left-to-right" evidence="14">
        <dbReference type="Rhea" id="RHEA:38692"/>
    </physiologicalReaction>
</comment>
<evidence type="ECO:0000256" key="8">
    <source>
        <dbReference type="ARBA" id="ARBA00022723"/>
    </source>
</evidence>
<evidence type="ECO:0000256" key="1">
    <source>
        <dbReference type="ARBA" id="ARBA00001970"/>
    </source>
</evidence>
<organism evidence="19 20">
    <name type="scientific">[Torrubiella] hemipterigena</name>
    <dbReference type="NCBI Taxonomy" id="1531966"/>
    <lineage>
        <taxon>Eukaryota</taxon>
        <taxon>Fungi</taxon>
        <taxon>Dikarya</taxon>
        <taxon>Ascomycota</taxon>
        <taxon>Pezizomycotina</taxon>
        <taxon>Sordariomycetes</taxon>
        <taxon>Hypocreomycetidae</taxon>
        <taxon>Hypocreales</taxon>
        <taxon>Clavicipitaceae</taxon>
        <taxon>Clavicipitaceae incertae sedis</taxon>
        <taxon>'Torrubiella' clade</taxon>
    </lineage>
</organism>
<feature type="domain" description="CRAL-TRIO" evidence="18">
    <location>
        <begin position="84"/>
        <end position="271"/>
    </location>
</feature>
<dbReference type="GO" id="GO:0017157">
    <property type="term" value="P:regulation of exocytosis"/>
    <property type="evidence" value="ECO:0007669"/>
    <property type="project" value="TreeGrafter"/>
</dbReference>
<dbReference type="GO" id="GO:0043001">
    <property type="term" value="P:Golgi to plasma membrane protein transport"/>
    <property type="evidence" value="ECO:0007669"/>
    <property type="project" value="TreeGrafter"/>
</dbReference>
<evidence type="ECO:0000256" key="16">
    <source>
        <dbReference type="RuleBase" id="RU367059"/>
    </source>
</evidence>
<dbReference type="EMBL" id="CDHN01000003">
    <property type="protein sequence ID" value="CEJ91419.1"/>
    <property type="molecule type" value="Genomic_DNA"/>
</dbReference>
<dbReference type="PANTHER" id="PTHR47669:SF1">
    <property type="entry name" value="PHOSPHATIDYLINOSITOL TRANSFER PROTEIN SFH5"/>
    <property type="match status" value="1"/>
</dbReference>
<dbReference type="InterPro" id="IPR011074">
    <property type="entry name" value="CRAL/TRIO_N_dom"/>
</dbReference>
<keyword evidence="5 16" id="KW-0813">Transport</keyword>
<dbReference type="Pfam" id="PF00650">
    <property type="entry name" value="CRAL_TRIO"/>
    <property type="match status" value="1"/>
</dbReference>
<evidence type="ECO:0000259" key="18">
    <source>
        <dbReference type="PROSITE" id="PS50191"/>
    </source>
</evidence>
<evidence type="ECO:0000256" key="12">
    <source>
        <dbReference type="ARBA" id="ARBA00023055"/>
    </source>
</evidence>
<accession>A0A0A1T9D6</accession>
<feature type="compositionally biased region" description="Low complexity" evidence="17">
    <location>
        <begin position="289"/>
        <end position="298"/>
    </location>
</feature>
<dbReference type="CDD" id="cd00170">
    <property type="entry name" value="SEC14"/>
    <property type="match status" value="1"/>
</dbReference>
<dbReference type="Proteomes" id="UP000039046">
    <property type="component" value="Unassembled WGS sequence"/>
</dbReference>
<evidence type="ECO:0000256" key="17">
    <source>
        <dbReference type="SAM" id="MobiDB-lite"/>
    </source>
</evidence>
<evidence type="ECO:0000256" key="14">
    <source>
        <dbReference type="ARBA" id="ARBA00024146"/>
    </source>
</evidence>
<evidence type="ECO:0000256" key="3">
    <source>
        <dbReference type="ARBA" id="ARBA00006667"/>
    </source>
</evidence>
<evidence type="ECO:0000256" key="6">
    <source>
        <dbReference type="ARBA" id="ARBA00022490"/>
    </source>
</evidence>
<evidence type="ECO:0000256" key="11">
    <source>
        <dbReference type="ARBA" id="ARBA00023004"/>
    </source>
</evidence>
<evidence type="ECO:0000313" key="20">
    <source>
        <dbReference type="Proteomes" id="UP000039046"/>
    </source>
</evidence>
<dbReference type="SMART" id="SM00516">
    <property type="entry name" value="SEC14"/>
    <property type="match status" value="1"/>
</dbReference>
<keyword evidence="12 16" id="KW-0445">Lipid transport</keyword>
<reference evidence="19 20" key="1">
    <citation type="journal article" date="2015" name="Genome Announc.">
        <title>Draft Genome Sequence and Gene Annotation of the Entomopathogenic Fungus Verticillium hemipterigenum.</title>
        <authorList>
            <person name="Horn F."/>
            <person name="Habel A."/>
            <person name="Scharf D.H."/>
            <person name="Dworschak J."/>
            <person name="Brakhage A.A."/>
            <person name="Guthke R."/>
            <person name="Hertweck C."/>
            <person name="Linde J."/>
        </authorList>
    </citation>
    <scope>NUCLEOTIDE SEQUENCE [LARGE SCALE GENOMIC DNA]</scope>
</reference>
<dbReference type="GO" id="GO:0005829">
    <property type="term" value="C:cytosol"/>
    <property type="evidence" value="ECO:0007669"/>
    <property type="project" value="TreeGrafter"/>
</dbReference>
<keyword evidence="7" id="KW-0349">Heme</keyword>
<dbReference type="Gene3D" id="3.40.525.10">
    <property type="entry name" value="CRAL-TRIO lipid binding domain"/>
    <property type="match status" value="1"/>
</dbReference>
<evidence type="ECO:0000256" key="9">
    <source>
        <dbReference type="ARBA" id="ARBA00022824"/>
    </source>
</evidence>
<dbReference type="InterPro" id="IPR042938">
    <property type="entry name" value="Sfh5"/>
</dbReference>
<comment type="similarity">
    <text evidence="3 16">Belongs to the SFH5 family.</text>
</comment>
<dbReference type="HOGENOM" id="CLU_045138_2_0_1"/>
<evidence type="ECO:0000256" key="4">
    <source>
        <dbReference type="ARBA" id="ARBA00018320"/>
    </source>
</evidence>
<feature type="compositionally biased region" description="Basic and acidic residues" evidence="17">
    <location>
        <begin position="313"/>
        <end position="341"/>
    </location>
</feature>
<gene>
    <name evidence="19" type="ORF">VHEMI07130</name>
</gene>
<evidence type="ECO:0000313" key="19">
    <source>
        <dbReference type="EMBL" id="CEJ91419.1"/>
    </source>
</evidence>
<keyword evidence="6 16" id="KW-0963">Cytoplasm</keyword>
<dbReference type="AlphaFoldDB" id="A0A0A1T9D6"/>
<dbReference type="SUPFAM" id="SSF52087">
    <property type="entry name" value="CRAL/TRIO domain"/>
    <property type="match status" value="1"/>
</dbReference>
<dbReference type="GO" id="GO:0005789">
    <property type="term" value="C:endoplasmic reticulum membrane"/>
    <property type="evidence" value="ECO:0007669"/>
    <property type="project" value="UniProtKB-SubCell"/>
</dbReference>
<evidence type="ECO:0000256" key="13">
    <source>
        <dbReference type="ARBA" id="ARBA00023136"/>
    </source>
</evidence>